<reference evidence="2" key="3">
    <citation type="submission" date="2025-09" db="UniProtKB">
        <authorList>
            <consortium name="Ensembl"/>
        </authorList>
    </citation>
    <scope>IDENTIFICATION</scope>
</reference>
<protein>
    <submittedName>
        <fullName evidence="2">Uncharacterized protein</fullName>
    </submittedName>
</protein>
<accession>A0A8U8AL85</accession>
<organism evidence="2 3">
    <name type="scientific">Geospiza parvula</name>
    <name type="common">Small tree-finch</name>
    <name type="synonym">Camarhynchus parvulus</name>
    <dbReference type="NCBI Taxonomy" id="87175"/>
    <lineage>
        <taxon>Eukaryota</taxon>
        <taxon>Metazoa</taxon>
        <taxon>Chordata</taxon>
        <taxon>Craniata</taxon>
        <taxon>Vertebrata</taxon>
        <taxon>Euteleostomi</taxon>
        <taxon>Archelosauria</taxon>
        <taxon>Archosauria</taxon>
        <taxon>Dinosauria</taxon>
        <taxon>Saurischia</taxon>
        <taxon>Theropoda</taxon>
        <taxon>Coelurosauria</taxon>
        <taxon>Aves</taxon>
        <taxon>Neognathae</taxon>
        <taxon>Neoaves</taxon>
        <taxon>Telluraves</taxon>
        <taxon>Australaves</taxon>
        <taxon>Passeriformes</taxon>
        <taxon>Thraupidae</taxon>
        <taxon>Camarhynchus</taxon>
    </lineage>
</organism>
<dbReference type="Ensembl" id="ENSCPVT00000028792.1">
    <property type="protein sequence ID" value="ENSCPVP00000026002.1"/>
    <property type="gene ID" value="ENSCPVG00000017244.1"/>
</dbReference>
<dbReference type="AlphaFoldDB" id="A0A8U8AL85"/>
<proteinExistence type="predicted"/>
<keyword evidence="3" id="KW-1185">Reference proteome</keyword>
<feature type="compositionally biased region" description="Polar residues" evidence="1">
    <location>
        <begin position="82"/>
        <end position="94"/>
    </location>
</feature>
<evidence type="ECO:0000256" key="1">
    <source>
        <dbReference type="SAM" id="MobiDB-lite"/>
    </source>
</evidence>
<feature type="region of interest" description="Disordered" evidence="1">
    <location>
        <begin position="1"/>
        <end position="139"/>
    </location>
</feature>
<evidence type="ECO:0000313" key="2">
    <source>
        <dbReference type="Ensembl" id="ENSCPVP00000026002.1"/>
    </source>
</evidence>
<reference evidence="2" key="1">
    <citation type="submission" date="2020-02" db="EMBL/GenBank/DDBJ databases">
        <authorList>
            <person name="Enbody D E."/>
            <person name="Pettersson E M."/>
        </authorList>
    </citation>
    <scope>NUCLEOTIDE SEQUENCE [LARGE SCALE GENOMIC DNA]</scope>
</reference>
<name>A0A8U8AL85_GEOPR</name>
<reference evidence="2" key="2">
    <citation type="submission" date="2025-08" db="UniProtKB">
        <authorList>
            <consortium name="Ensembl"/>
        </authorList>
    </citation>
    <scope>IDENTIFICATION</scope>
</reference>
<evidence type="ECO:0000313" key="3">
    <source>
        <dbReference type="Proteomes" id="UP000694382"/>
    </source>
</evidence>
<sequence length="162" mass="17499">PVWNMEAHQAKAGQEPALEGQEPALEGQNQDRTSPGGTGTSPGGTDSALEGQEPAVEGQEPALEGQEPSLEGQEPVLEGQAGFTNMDTPGTSKSQGRRHLDVNPHRQHGLNRNWDQPFHRERQWPATENPCSEEGSRCRGVGWTQHTKHHQGLDTAGFQGLG</sequence>
<dbReference type="Proteomes" id="UP000694382">
    <property type="component" value="Chromosome 4"/>
</dbReference>